<protein>
    <submittedName>
        <fullName evidence="1">Uncharacterized protein</fullName>
    </submittedName>
</protein>
<proteinExistence type="predicted"/>
<organism evidence="1 2">
    <name type="scientific">Lelliottia nimipressuralis</name>
    <dbReference type="NCBI Taxonomy" id="69220"/>
    <lineage>
        <taxon>Bacteria</taxon>
        <taxon>Pseudomonadati</taxon>
        <taxon>Pseudomonadota</taxon>
        <taxon>Gammaproteobacteria</taxon>
        <taxon>Enterobacterales</taxon>
        <taxon>Enterobacteriaceae</taxon>
        <taxon>Lelliottia</taxon>
    </lineage>
</organism>
<dbReference type="EMBL" id="VTFR01000002">
    <property type="protein sequence ID" value="TYT34991.1"/>
    <property type="molecule type" value="Genomic_DNA"/>
</dbReference>
<reference evidence="1 2" key="1">
    <citation type="submission" date="2019-08" db="EMBL/GenBank/DDBJ databases">
        <title>The draft genome of Lelliottia nimipressuralis strain CICC 24156.</title>
        <authorList>
            <person name="Wu W."/>
            <person name="Feng Y."/>
            <person name="Zong Z."/>
        </authorList>
    </citation>
    <scope>NUCLEOTIDE SEQUENCE [LARGE SCALE GENOMIC DNA]</scope>
    <source>
        <strain evidence="1 2">CICC 24156</strain>
    </source>
</reference>
<dbReference type="RefSeq" id="WP_129036233.1">
    <property type="nucleotide sequence ID" value="NZ_SDDX01000028.1"/>
</dbReference>
<comment type="caution">
    <text evidence="1">The sequence shown here is derived from an EMBL/GenBank/DDBJ whole genome shotgun (WGS) entry which is preliminary data.</text>
</comment>
<accession>A0ABY3P870</accession>
<sequence>MGKAGLPTTLSVTDILWGNMMLEGRLETMNCGTPCFAVYGKEEHINSLIDYIWNRARFSAEIRIIGGLDVMGRMKITITGKIIDSMSLDDFQLIILNSLTGSE</sequence>
<evidence type="ECO:0000313" key="1">
    <source>
        <dbReference type="EMBL" id="TYT34991.1"/>
    </source>
</evidence>
<evidence type="ECO:0000313" key="2">
    <source>
        <dbReference type="Proteomes" id="UP000323910"/>
    </source>
</evidence>
<dbReference type="Proteomes" id="UP000323910">
    <property type="component" value="Unassembled WGS sequence"/>
</dbReference>
<keyword evidence="2" id="KW-1185">Reference proteome</keyword>
<gene>
    <name evidence="1" type="ORF">FZO59_05010</name>
</gene>
<name>A0ABY3P870_9ENTR</name>